<dbReference type="Proteomes" id="UP001500325">
    <property type="component" value="Unassembled WGS sequence"/>
</dbReference>
<dbReference type="InterPro" id="IPR001279">
    <property type="entry name" value="Metallo-B-lactamas"/>
</dbReference>
<accession>A0ABP8XM87</accession>
<dbReference type="EMBL" id="BAABIC010000028">
    <property type="protein sequence ID" value="GAA4709700.1"/>
    <property type="molecule type" value="Genomic_DNA"/>
</dbReference>
<evidence type="ECO:0000313" key="2">
    <source>
        <dbReference type="EMBL" id="GAA4709700.1"/>
    </source>
</evidence>
<dbReference type="CDD" id="cd06262">
    <property type="entry name" value="metallo-hydrolase-like_MBL-fold"/>
    <property type="match status" value="1"/>
</dbReference>
<dbReference type="RefSeq" id="WP_345384077.1">
    <property type="nucleotide sequence ID" value="NZ_BAABIC010000028.1"/>
</dbReference>
<dbReference type="Gene3D" id="3.60.15.10">
    <property type="entry name" value="Ribonuclease Z/Hydroxyacylglutathione hydrolase-like"/>
    <property type="match status" value="1"/>
</dbReference>
<name>A0ABP8XM87_9PSEU</name>
<keyword evidence="3" id="KW-1185">Reference proteome</keyword>
<dbReference type="PANTHER" id="PTHR23131">
    <property type="entry name" value="ENDORIBONUCLEASE LACTB2"/>
    <property type="match status" value="1"/>
</dbReference>
<comment type="caution">
    <text evidence="2">The sequence shown here is derived from an EMBL/GenBank/DDBJ whole genome shotgun (WGS) entry which is preliminary data.</text>
</comment>
<evidence type="ECO:0000313" key="3">
    <source>
        <dbReference type="Proteomes" id="UP001500325"/>
    </source>
</evidence>
<evidence type="ECO:0000259" key="1">
    <source>
        <dbReference type="SMART" id="SM00849"/>
    </source>
</evidence>
<organism evidence="2 3">
    <name type="scientific">Pseudonocardia yuanmonensis</name>
    <dbReference type="NCBI Taxonomy" id="1095914"/>
    <lineage>
        <taxon>Bacteria</taxon>
        <taxon>Bacillati</taxon>
        <taxon>Actinomycetota</taxon>
        <taxon>Actinomycetes</taxon>
        <taxon>Pseudonocardiales</taxon>
        <taxon>Pseudonocardiaceae</taxon>
        <taxon>Pseudonocardia</taxon>
    </lineage>
</organism>
<proteinExistence type="predicted"/>
<reference evidence="3" key="1">
    <citation type="journal article" date="2019" name="Int. J. Syst. Evol. Microbiol.">
        <title>The Global Catalogue of Microorganisms (GCM) 10K type strain sequencing project: providing services to taxonomists for standard genome sequencing and annotation.</title>
        <authorList>
            <consortium name="The Broad Institute Genomics Platform"/>
            <consortium name="The Broad Institute Genome Sequencing Center for Infectious Disease"/>
            <person name="Wu L."/>
            <person name="Ma J."/>
        </authorList>
    </citation>
    <scope>NUCLEOTIDE SEQUENCE [LARGE SCALE GENOMIC DNA]</scope>
    <source>
        <strain evidence="3">JCM 18055</strain>
    </source>
</reference>
<sequence length="299" mass="32492">MGTTGWTPEEYGQVTLLRAANGGGYPYGNSLLVRGSAGTLLVDPSLALVEEDDLPAADAVFVSHAHEDHVVAIDAFPAPVHVHSADLAAVRDTQVLLAGYGLPAEATAEFAESLTTDFRVRSRPDALGVPDGHRFDLGDRTATVVHLPGHTAGHCGLLVEPDGFLYIADIDLTSFGPYYGDRGSSLEGFERSIETCAEVDARWFGTFHQKGVIEGAEEFRGRLRAYREVVERRDAALREFLAEPRTLADVVDHRFVYRPHVDAPHVDTVEARTAEQHLDRLVRAGLVAEVEPGRYRAAG</sequence>
<dbReference type="SMART" id="SM00849">
    <property type="entry name" value="Lactamase_B"/>
    <property type="match status" value="1"/>
</dbReference>
<gene>
    <name evidence="2" type="ORF">GCM10023215_59210</name>
</gene>
<feature type="domain" description="Metallo-beta-lactamase" evidence="1">
    <location>
        <begin position="27"/>
        <end position="208"/>
    </location>
</feature>
<protein>
    <submittedName>
        <fullName evidence="2">MBL fold metallo-hydrolase</fullName>
    </submittedName>
</protein>
<dbReference type="Pfam" id="PF00753">
    <property type="entry name" value="Lactamase_B"/>
    <property type="match status" value="1"/>
</dbReference>
<dbReference type="SUPFAM" id="SSF56281">
    <property type="entry name" value="Metallo-hydrolase/oxidoreductase"/>
    <property type="match status" value="1"/>
</dbReference>
<dbReference type="InterPro" id="IPR050662">
    <property type="entry name" value="Sec-metab_biosynth-thioest"/>
</dbReference>
<dbReference type="InterPro" id="IPR036866">
    <property type="entry name" value="RibonucZ/Hydroxyglut_hydro"/>
</dbReference>